<keyword evidence="6" id="KW-1185">Reference proteome</keyword>
<dbReference type="PANTHER" id="PTHR43432:SF3">
    <property type="entry name" value="SLR0285 PROTEIN"/>
    <property type="match status" value="1"/>
</dbReference>
<dbReference type="SFLD" id="SFLDS00029">
    <property type="entry name" value="Radical_SAM"/>
    <property type="match status" value="1"/>
</dbReference>
<accession>A0A1Q9ATH0</accession>
<organism evidence="5 6">
    <name type="scientific">Xaviernesmea oryzae</name>
    <dbReference type="NCBI Taxonomy" id="464029"/>
    <lineage>
        <taxon>Bacteria</taxon>
        <taxon>Pseudomonadati</taxon>
        <taxon>Pseudomonadota</taxon>
        <taxon>Alphaproteobacteria</taxon>
        <taxon>Hyphomicrobiales</taxon>
        <taxon>Rhizobiaceae</taxon>
        <taxon>Rhizobium/Agrobacterium group</taxon>
        <taxon>Xaviernesmea</taxon>
    </lineage>
</organism>
<dbReference type="AlphaFoldDB" id="A0A1Q9ATH0"/>
<keyword evidence="1" id="KW-0479">Metal-binding</keyword>
<proteinExistence type="predicted"/>
<evidence type="ECO:0000256" key="2">
    <source>
        <dbReference type="ARBA" id="ARBA00023004"/>
    </source>
</evidence>
<gene>
    <name evidence="5" type="ORF">BJF93_18055</name>
</gene>
<dbReference type="Pfam" id="PF04055">
    <property type="entry name" value="Radical_SAM"/>
    <property type="match status" value="1"/>
</dbReference>
<dbReference type="InterPro" id="IPR006638">
    <property type="entry name" value="Elp3/MiaA/NifB-like_rSAM"/>
</dbReference>
<dbReference type="OrthoDB" id="9785699at2"/>
<dbReference type="PROSITE" id="PS51918">
    <property type="entry name" value="RADICAL_SAM"/>
    <property type="match status" value="1"/>
</dbReference>
<dbReference type="SFLD" id="SFLDG01084">
    <property type="entry name" value="Uncharacterised_Radical_SAM_Su"/>
    <property type="match status" value="1"/>
</dbReference>
<dbReference type="PANTHER" id="PTHR43432">
    <property type="entry name" value="SLR0285 PROTEIN"/>
    <property type="match status" value="1"/>
</dbReference>
<dbReference type="InterPro" id="IPR058240">
    <property type="entry name" value="rSAM_sf"/>
</dbReference>
<dbReference type="SMART" id="SM00729">
    <property type="entry name" value="Elp3"/>
    <property type="match status" value="1"/>
</dbReference>
<dbReference type="CDD" id="cd01335">
    <property type="entry name" value="Radical_SAM"/>
    <property type="match status" value="1"/>
</dbReference>
<evidence type="ECO:0000313" key="6">
    <source>
        <dbReference type="Proteomes" id="UP000186364"/>
    </source>
</evidence>
<dbReference type="InterPro" id="IPR040086">
    <property type="entry name" value="MJ0683-like"/>
</dbReference>
<keyword evidence="3" id="KW-0411">Iron-sulfur</keyword>
<dbReference type="RefSeq" id="WP_075629146.1">
    <property type="nucleotide sequence ID" value="NZ_FOAM01000003.1"/>
</dbReference>
<evidence type="ECO:0000256" key="1">
    <source>
        <dbReference type="ARBA" id="ARBA00022723"/>
    </source>
</evidence>
<evidence type="ECO:0000313" key="5">
    <source>
        <dbReference type="EMBL" id="OLP58722.1"/>
    </source>
</evidence>
<evidence type="ECO:0000256" key="3">
    <source>
        <dbReference type="ARBA" id="ARBA00023014"/>
    </source>
</evidence>
<dbReference type="SUPFAM" id="SSF102114">
    <property type="entry name" value="Radical SAM enzymes"/>
    <property type="match status" value="1"/>
</dbReference>
<feature type="domain" description="Radical SAM core" evidence="4">
    <location>
        <begin position="90"/>
        <end position="327"/>
    </location>
</feature>
<dbReference type="GO" id="GO:0051536">
    <property type="term" value="F:iron-sulfur cluster binding"/>
    <property type="evidence" value="ECO:0007669"/>
    <property type="project" value="UniProtKB-KW"/>
</dbReference>
<dbReference type="InterPro" id="IPR007197">
    <property type="entry name" value="rSAM"/>
</dbReference>
<keyword evidence="2" id="KW-0408">Iron</keyword>
<evidence type="ECO:0000259" key="4">
    <source>
        <dbReference type="PROSITE" id="PS51918"/>
    </source>
</evidence>
<dbReference type="EMBL" id="MKIP01000057">
    <property type="protein sequence ID" value="OLP58722.1"/>
    <property type="molecule type" value="Genomic_DNA"/>
</dbReference>
<protein>
    <submittedName>
        <fullName evidence="5">Radical SAM protein</fullName>
    </submittedName>
</protein>
<sequence>MNDLSDIRRGAFAPGNSADMAEALVLETGLRVDETRRRGRGTAMNVSGRYETLAREAEDDGWNTLEDLEPFKTEVQVEKPRSIISRNDSPDIPFDRSVNPYRGCEHGCVYCFARPTHAFMGLSPGLDFEAKLFAKPDAAKLLERELAKPGYKVKPIAIGTNTDPYQPIDKDWRLMRQVIEVLKAADHPVMIVTKSALVTRDIDLLAPMAEKGLVKVGLSVTTLDRKLARLMEPRASTPSKRLEAVRALAEAGIPTSVLVAPIIPALNDHEIERILESAKTAGASEASYVLLRLPLEVSPLFRDWLLRNYPDRYRHVMSLVRSMRGGKDYDAEFGKRMKGAGPYAWQIGRRFDMAARRLELNTTRRALNCDLFVPPLGMGVQLSLL</sequence>
<dbReference type="GO" id="GO:0003824">
    <property type="term" value="F:catalytic activity"/>
    <property type="evidence" value="ECO:0007669"/>
    <property type="project" value="InterPro"/>
</dbReference>
<dbReference type="Proteomes" id="UP000186364">
    <property type="component" value="Unassembled WGS sequence"/>
</dbReference>
<dbReference type="Gene3D" id="3.80.30.30">
    <property type="match status" value="1"/>
</dbReference>
<name>A0A1Q9ATH0_9HYPH</name>
<dbReference type="NCBIfam" id="NF033668">
    <property type="entry name" value="rSAM_PA0069"/>
    <property type="match status" value="1"/>
</dbReference>
<reference evidence="5 6" key="1">
    <citation type="submission" date="2016-09" db="EMBL/GenBank/DDBJ databases">
        <title>Rhizobium sp. nov., a novel species isolated from the rice rhizosphere.</title>
        <authorList>
            <person name="Zhao J."/>
            <person name="Zhang X."/>
        </authorList>
    </citation>
    <scope>NUCLEOTIDE SEQUENCE [LARGE SCALE GENOMIC DNA]</scope>
    <source>
        <strain evidence="5 6">1.7048</strain>
    </source>
</reference>
<dbReference type="FunFam" id="3.80.30.30:FF:000003">
    <property type="entry name" value="PA0069 family radical SAM protein"/>
    <property type="match status" value="1"/>
</dbReference>
<dbReference type="GO" id="GO:0046872">
    <property type="term" value="F:metal ion binding"/>
    <property type="evidence" value="ECO:0007669"/>
    <property type="project" value="UniProtKB-KW"/>
</dbReference>
<comment type="caution">
    <text evidence="5">The sequence shown here is derived from an EMBL/GenBank/DDBJ whole genome shotgun (WGS) entry which is preliminary data.</text>
</comment>